<dbReference type="Proteomes" id="UP000006701">
    <property type="component" value="Unassembled WGS sequence"/>
</dbReference>
<dbReference type="InterPro" id="IPR013078">
    <property type="entry name" value="His_Pase_superF_clade-1"/>
</dbReference>
<dbReference type="InterPro" id="IPR029033">
    <property type="entry name" value="His_PPase_superfam"/>
</dbReference>
<keyword evidence="5" id="KW-1185">Reference proteome</keyword>
<dbReference type="SMART" id="SM00855">
    <property type="entry name" value="PGAM"/>
    <property type="match status" value="1"/>
</dbReference>
<evidence type="ECO:0000256" key="1">
    <source>
        <dbReference type="ARBA" id="ARBA00022801"/>
    </source>
</evidence>
<dbReference type="OrthoDB" id="354304at2759"/>
<gene>
    <name evidence="4" type="ORF">ACLA_054960</name>
</gene>
<feature type="compositionally biased region" description="Pro residues" evidence="3">
    <location>
        <begin position="71"/>
        <end position="85"/>
    </location>
</feature>
<feature type="region of interest" description="Disordered" evidence="3">
    <location>
        <begin position="106"/>
        <end position="125"/>
    </location>
</feature>
<dbReference type="InterPro" id="IPR051695">
    <property type="entry name" value="Phosphoglycerate_Mutase"/>
</dbReference>
<dbReference type="GO" id="GO:0004331">
    <property type="term" value="F:fructose-2,6-bisphosphate 2-phosphatase activity"/>
    <property type="evidence" value="ECO:0007669"/>
    <property type="project" value="TreeGrafter"/>
</dbReference>
<organism evidence="4 5">
    <name type="scientific">Aspergillus clavatus (strain ATCC 1007 / CBS 513.65 / DSM 816 / NCTC 3887 / NRRL 1 / QM 1276 / 107)</name>
    <dbReference type="NCBI Taxonomy" id="344612"/>
    <lineage>
        <taxon>Eukaryota</taxon>
        <taxon>Fungi</taxon>
        <taxon>Dikarya</taxon>
        <taxon>Ascomycota</taxon>
        <taxon>Pezizomycotina</taxon>
        <taxon>Eurotiomycetes</taxon>
        <taxon>Eurotiomycetidae</taxon>
        <taxon>Eurotiales</taxon>
        <taxon>Aspergillaceae</taxon>
        <taxon>Aspergillus</taxon>
        <taxon>Aspergillus subgen. Fumigati</taxon>
    </lineage>
</organism>
<feature type="region of interest" description="Disordered" evidence="3">
    <location>
        <begin position="67"/>
        <end position="90"/>
    </location>
</feature>
<dbReference type="AlphaFoldDB" id="A1C9C5"/>
<dbReference type="KEGG" id="act:ACLA_054960"/>
<name>A1C9C5_ASPCL</name>
<dbReference type="GO" id="GO:0045820">
    <property type="term" value="P:negative regulation of glycolytic process"/>
    <property type="evidence" value="ECO:0007669"/>
    <property type="project" value="TreeGrafter"/>
</dbReference>
<evidence type="ECO:0000313" key="4">
    <source>
        <dbReference type="EMBL" id="EAW13449.1"/>
    </source>
</evidence>
<dbReference type="GO" id="GO:0043456">
    <property type="term" value="P:regulation of pentose-phosphate shunt"/>
    <property type="evidence" value="ECO:0007669"/>
    <property type="project" value="TreeGrafter"/>
</dbReference>
<dbReference type="eggNOG" id="KOG0235">
    <property type="taxonomic scope" value="Eukaryota"/>
</dbReference>
<dbReference type="HOGENOM" id="CLU_033323_0_0_1"/>
<dbReference type="GO" id="GO:0005829">
    <property type="term" value="C:cytosol"/>
    <property type="evidence" value="ECO:0007669"/>
    <property type="project" value="TreeGrafter"/>
</dbReference>
<proteinExistence type="predicted"/>
<evidence type="ECO:0000313" key="5">
    <source>
        <dbReference type="Proteomes" id="UP000006701"/>
    </source>
</evidence>
<accession>A1C9C5</accession>
<dbReference type="GeneID" id="4707027"/>
<sequence>MKLYLIRHAETTDNVAHNLAGTKDSPLTNHGALQITHLAKHFHSHNISFTHIFSSDLSRAALTAHGLAIPPQSPSPSPSPSPTPNLLPTLRERDFGSLEGTKWHAGWDAPRVPHPRPPETETSMRTRARSFVTEVLIPVLAAEGDEGVVAVVSHGILLGVLWGVLVSCFAAGRVSMVGDGAGAGEGGVFRPAWANTGFLEVMIEPVVGLGVDADGGEVAEGDGVMPLLAGYAMQVLNVNSRSHLAGLRRARGVGSATFDQRQRRIEHFFGGKK</sequence>
<dbReference type="PANTHER" id="PTHR46517">
    <property type="entry name" value="FRUCTOSE-2,6-BISPHOSPHATASE TIGAR"/>
    <property type="match status" value="1"/>
</dbReference>
<feature type="binding site" evidence="2">
    <location>
        <position position="59"/>
    </location>
    <ligand>
        <name>substrate</name>
    </ligand>
</feature>
<dbReference type="STRING" id="344612.A1C9C5"/>
<protein>
    <submittedName>
        <fullName evidence="4">Phosphoglycerate mutase family protein</fullName>
    </submittedName>
</protein>
<evidence type="ECO:0000256" key="3">
    <source>
        <dbReference type="SAM" id="MobiDB-lite"/>
    </source>
</evidence>
<dbReference type="RefSeq" id="XP_001274875.1">
    <property type="nucleotide sequence ID" value="XM_001274874.1"/>
</dbReference>
<keyword evidence="1" id="KW-0378">Hydrolase</keyword>
<dbReference type="EMBL" id="DS027048">
    <property type="protein sequence ID" value="EAW13449.1"/>
    <property type="molecule type" value="Genomic_DNA"/>
</dbReference>
<dbReference type="Gene3D" id="3.40.50.1240">
    <property type="entry name" value="Phosphoglycerate mutase-like"/>
    <property type="match status" value="1"/>
</dbReference>
<reference evidence="4 5" key="1">
    <citation type="journal article" date="2008" name="PLoS Genet.">
        <title>Genomic islands in the pathogenic filamentous fungus Aspergillus fumigatus.</title>
        <authorList>
            <person name="Fedorova N.D."/>
            <person name="Khaldi N."/>
            <person name="Joardar V.S."/>
            <person name="Maiti R."/>
            <person name="Amedeo P."/>
            <person name="Anderson M.J."/>
            <person name="Crabtree J."/>
            <person name="Silva J.C."/>
            <person name="Badger J.H."/>
            <person name="Albarraq A."/>
            <person name="Angiuoli S."/>
            <person name="Bussey H."/>
            <person name="Bowyer P."/>
            <person name="Cotty P.J."/>
            <person name="Dyer P.S."/>
            <person name="Egan A."/>
            <person name="Galens K."/>
            <person name="Fraser-Liggett C.M."/>
            <person name="Haas B.J."/>
            <person name="Inman J.M."/>
            <person name="Kent R."/>
            <person name="Lemieux S."/>
            <person name="Malavazi I."/>
            <person name="Orvis J."/>
            <person name="Roemer T."/>
            <person name="Ronning C.M."/>
            <person name="Sundaram J.P."/>
            <person name="Sutton G."/>
            <person name="Turner G."/>
            <person name="Venter J.C."/>
            <person name="White O.R."/>
            <person name="Whitty B.R."/>
            <person name="Youngman P."/>
            <person name="Wolfe K.H."/>
            <person name="Goldman G.H."/>
            <person name="Wortman J.R."/>
            <person name="Jiang B."/>
            <person name="Denning D.W."/>
            <person name="Nierman W.C."/>
        </authorList>
    </citation>
    <scope>NUCLEOTIDE SEQUENCE [LARGE SCALE GENOMIC DNA]</scope>
    <source>
        <strain evidence="5">ATCC 1007 / CBS 513.65 / DSM 816 / NCTC 3887 / NRRL 1</strain>
    </source>
</reference>
<dbReference type="PANTHER" id="PTHR46517:SF1">
    <property type="entry name" value="FRUCTOSE-2,6-BISPHOSPHATASE TIGAR"/>
    <property type="match status" value="1"/>
</dbReference>
<dbReference type="VEuPathDB" id="FungiDB:ACLA_054960"/>
<dbReference type="CDD" id="cd07067">
    <property type="entry name" value="HP_PGM_like"/>
    <property type="match status" value="1"/>
</dbReference>
<dbReference type="SUPFAM" id="SSF53254">
    <property type="entry name" value="Phosphoglycerate mutase-like"/>
    <property type="match status" value="1"/>
</dbReference>
<evidence type="ECO:0000256" key="2">
    <source>
        <dbReference type="PIRSR" id="PIRSR613078-2"/>
    </source>
</evidence>
<dbReference type="OMA" id="DFNRHEH"/>
<feature type="binding site" evidence="2">
    <location>
        <begin position="7"/>
        <end position="14"/>
    </location>
    <ligand>
        <name>substrate</name>
    </ligand>
</feature>
<dbReference type="Pfam" id="PF00300">
    <property type="entry name" value="His_Phos_1"/>
    <property type="match status" value="1"/>
</dbReference>